<dbReference type="PRINTS" id="PR00469">
    <property type="entry name" value="PNDRDTASEII"/>
</dbReference>
<dbReference type="PANTHER" id="PTHR43539:SF78">
    <property type="entry name" value="FLAVIN-CONTAINING MONOOXYGENASE"/>
    <property type="match status" value="1"/>
</dbReference>
<sequence>MYDVLIIGAGQAGLAVGHYLKQSGLHFLIIDAASSVGNSWRNRYDSLHLFTPLVYDGLPGMPLKGDRNGLPGKDEIADYLEIYAKQMDLPIQLETKTIRLWKAEEVFYAETTQGVIKAQNIIVATGPFQTKNVPPFSKSLSDHVLQLHSSEYKNPSQLLHGTTVIVGGGNSGAQIAAELALNEQQSVCISVSQEIKFKPLYIMNRSIFWYFEKLGVIRSSTKSMMAKWLRNQPEYVYGHELKELIRKGMIKVNPRALNAIDNRIIFEDGNELKVENVIWATGFKRNDQWIDIANTFDSGGAIIHREGVSPVKGLYFIGLPWQTSRGSALLGWVRYDAQKIVNYIIQSEHSL</sequence>
<organism evidence="2 3">
    <name type="scientific">Paenibacillus illinoisensis</name>
    <dbReference type="NCBI Taxonomy" id="59845"/>
    <lineage>
        <taxon>Bacteria</taxon>
        <taxon>Bacillati</taxon>
        <taxon>Bacillota</taxon>
        <taxon>Bacilli</taxon>
        <taxon>Bacillales</taxon>
        <taxon>Paenibacillaceae</taxon>
        <taxon>Paenibacillus</taxon>
    </lineage>
</organism>
<dbReference type="Gene3D" id="3.50.50.60">
    <property type="entry name" value="FAD/NAD(P)-binding domain"/>
    <property type="match status" value="1"/>
</dbReference>
<reference evidence="2 3" key="1">
    <citation type="submission" date="2024-11" db="EMBL/GenBank/DDBJ databases">
        <title>Identification and Characterization of a Novel Fosfomycin Bacillithiol Transferase FosB8 in Paenibacillus illinoisensis.</title>
        <authorList>
            <person name="Lu W."/>
        </authorList>
    </citation>
    <scope>NUCLEOTIDE SEQUENCE [LARGE SCALE GENOMIC DNA]</scope>
    <source>
        <strain evidence="2 3">WP77</strain>
    </source>
</reference>
<protein>
    <submittedName>
        <fullName evidence="2">Flavin-containing monooxygenase</fullName>
        <ecNumber evidence="2">1.14.13.-</ecNumber>
    </submittedName>
</protein>
<accession>A0ABW8HWI0</accession>
<proteinExistence type="predicted"/>
<dbReference type="RefSeq" id="WP_402876503.1">
    <property type="nucleotide sequence ID" value="NZ_JBIYSL010000004.1"/>
</dbReference>
<dbReference type="SUPFAM" id="SSF51905">
    <property type="entry name" value="FAD/NAD(P)-binding domain"/>
    <property type="match status" value="2"/>
</dbReference>
<dbReference type="EMBL" id="JBIYSL010000004">
    <property type="protein sequence ID" value="MFK0524039.1"/>
    <property type="molecule type" value="Genomic_DNA"/>
</dbReference>
<dbReference type="PRINTS" id="PR00368">
    <property type="entry name" value="FADPNR"/>
</dbReference>
<dbReference type="EC" id="1.14.13.-" evidence="2"/>
<evidence type="ECO:0000313" key="2">
    <source>
        <dbReference type="EMBL" id="MFK0524039.1"/>
    </source>
</evidence>
<gene>
    <name evidence="2" type="ORF">ACINKY_17725</name>
</gene>
<comment type="caution">
    <text evidence="2">The sequence shown here is derived from an EMBL/GenBank/DDBJ whole genome shotgun (WGS) entry which is preliminary data.</text>
</comment>
<evidence type="ECO:0000256" key="1">
    <source>
        <dbReference type="ARBA" id="ARBA00023002"/>
    </source>
</evidence>
<dbReference type="InterPro" id="IPR036188">
    <property type="entry name" value="FAD/NAD-bd_sf"/>
</dbReference>
<name>A0ABW8HWI0_9BACL</name>
<dbReference type="Proteomes" id="UP001618531">
    <property type="component" value="Unassembled WGS sequence"/>
</dbReference>
<keyword evidence="1 2" id="KW-0560">Oxidoreductase</keyword>
<dbReference type="Pfam" id="PF13738">
    <property type="entry name" value="Pyr_redox_3"/>
    <property type="match status" value="1"/>
</dbReference>
<evidence type="ECO:0000313" key="3">
    <source>
        <dbReference type="Proteomes" id="UP001618531"/>
    </source>
</evidence>
<dbReference type="InterPro" id="IPR050982">
    <property type="entry name" value="Auxin_biosynth/cation_transpt"/>
</dbReference>
<keyword evidence="3" id="KW-1185">Reference proteome</keyword>
<dbReference type="GO" id="GO:0004497">
    <property type="term" value="F:monooxygenase activity"/>
    <property type="evidence" value="ECO:0007669"/>
    <property type="project" value="UniProtKB-KW"/>
</dbReference>
<keyword evidence="2" id="KW-0503">Monooxygenase</keyword>
<dbReference type="PANTHER" id="PTHR43539">
    <property type="entry name" value="FLAVIN-BINDING MONOOXYGENASE-LIKE PROTEIN (AFU_ORTHOLOGUE AFUA_4G09220)"/>
    <property type="match status" value="1"/>
</dbReference>